<evidence type="ECO:0000313" key="10">
    <source>
        <dbReference type="Proteomes" id="UP001597201"/>
    </source>
</evidence>
<name>A0ABW3Y4X2_9FLAO</name>
<keyword evidence="6" id="KW-0653">Protein transport</keyword>
<evidence type="ECO:0000313" key="9">
    <source>
        <dbReference type="EMBL" id="MFD1316475.1"/>
    </source>
</evidence>
<evidence type="ECO:0000256" key="5">
    <source>
        <dbReference type="ARBA" id="ARBA00023136"/>
    </source>
</evidence>
<keyword evidence="3 7" id="KW-0812">Transmembrane</keyword>
<dbReference type="EMBL" id="JBHTMY010000003">
    <property type="protein sequence ID" value="MFD1316475.1"/>
    <property type="molecule type" value="Genomic_DNA"/>
</dbReference>
<comment type="subcellular location">
    <subcellularLocation>
        <location evidence="1">Cell membrane</location>
        <topology evidence="1">Multi-pass membrane protein</topology>
    </subcellularLocation>
    <subcellularLocation>
        <location evidence="6">Membrane</location>
        <topology evidence="6">Multi-pass membrane protein</topology>
    </subcellularLocation>
</comment>
<evidence type="ECO:0000256" key="1">
    <source>
        <dbReference type="ARBA" id="ARBA00004651"/>
    </source>
</evidence>
<comment type="caution">
    <text evidence="9">The sequence shown here is derived from an EMBL/GenBank/DDBJ whole genome shotgun (WGS) entry which is preliminary data.</text>
</comment>
<dbReference type="Pfam" id="PF01618">
    <property type="entry name" value="MotA_ExbB"/>
    <property type="match status" value="1"/>
</dbReference>
<evidence type="ECO:0000256" key="2">
    <source>
        <dbReference type="ARBA" id="ARBA00022475"/>
    </source>
</evidence>
<evidence type="ECO:0000256" key="4">
    <source>
        <dbReference type="ARBA" id="ARBA00022989"/>
    </source>
</evidence>
<feature type="transmembrane region" description="Helical" evidence="7">
    <location>
        <begin position="12"/>
        <end position="30"/>
    </location>
</feature>
<feature type="transmembrane region" description="Helical" evidence="7">
    <location>
        <begin position="37"/>
        <end position="57"/>
    </location>
</feature>
<dbReference type="RefSeq" id="WP_377179489.1">
    <property type="nucleotide sequence ID" value="NZ_JBHTMY010000003.1"/>
</dbReference>
<keyword evidence="2" id="KW-1003">Cell membrane</keyword>
<keyword evidence="10" id="KW-1185">Reference proteome</keyword>
<proteinExistence type="inferred from homology"/>
<reference evidence="10" key="1">
    <citation type="journal article" date="2019" name="Int. J. Syst. Evol. Microbiol.">
        <title>The Global Catalogue of Microorganisms (GCM) 10K type strain sequencing project: providing services to taxonomists for standard genome sequencing and annotation.</title>
        <authorList>
            <consortium name="The Broad Institute Genomics Platform"/>
            <consortium name="The Broad Institute Genome Sequencing Center for Infectious Disease"/>
            <person name="Wu L."/>
            <person name="Ma J."/>
        </authorList>
    </citation>
    <scope>NUCLEOTIDE SEQUENCE [LARGE SCALE GENOMIC DNA]</scope>
    <source>
        <strain evidence="10">CCUG 61485</strain>
    </source>
</reference>
<gene>
    <name evidence="9" type="ORF">ACFQ39_12690</name>
</gene>
<protein>
    <submittedName>
        <fullName evidence="9">MotA/TolQ/ExbB proton channel family protein</fullName>
    </submittedName>
</protein>
<dbReference type="InterPro" id="IPR002898">
    <property type="entry name" value="MotA_ExbB_proton_chnl"/>
</dbReference>
<evidence type="ECO:0000256" key="3">
    <source>
        <dbReference type="ARBA" id="ARBA00022692"/>
    </source>
</evidence>
<keyword evidence="6" id="KW-0813">Transport</keyword>
<dbReference type="Proteomes" id="UP001597201">
    <property type="component" value="Unassembled WGS sequence"/>
</dbReference>
<accession>A0ABW3Y4X2</accession>
<evidence type="ECO:0000256" key="7">
    <source>
        <dbReference type="SAM" id="Phobius"/>
    </source>
</evidence>
<organism evidence="9 10">
    <name type="scientific">Namhaeicola litoreus</name>
    <dbReference type="NCBI Taxonomy" id="1052145"/>
    <lineage>
        <taxon>Bacteria</taxon>
        <taxon>Pseudomonadati</taxon>
        <taxon>Bacteroidota</taxon>
        <taxon>Flavobacteriia</taxon>
        <taxon>Flavobacteriales</taxon>
        <taxon>Flavobacteriaceae</taxon>
        <taxon>Namhaeicola</taxon>
    </lineage>
</organism>
<sequence length="104" mass="11387">MLDLFYQGGTLFMSLLTILLIALIIAAFKYPEWINEIGLMALAIGVLGQIIGLYGAFKGIEEMGEVSQQMMAGGLKVSSITTMYGLIIYVISLVLRLINKPRIS</sequence>
<keyword evidence="4 7" id="KW-1133">Transmembrane helix</keyword>
<evidence type="ECO:0000259" key="8">
    <source>
        <dbReference type="Pfam" id="PF01618"/>
    </source>
</evidence>
<feature type="domain" description="MotA/TolQ/ExbB proton channel" evidence="8">
    <location>
        <begin position="32"/>
        <end position="94"/>
    </location>
</feature>
<feature type="transmembrane region" description="Helical" evidence="7">
    <location>
        <begin position="77"/>
        <end position="98"/>
    </location>
</feature>
<comment type="similarity">
    <text evidence="6">Belongs to the exbB/tolQ family.</text>
</comment>
<evidence type="ECO:0000256" key="6">
    <source>
        <dbReference type="RuleBase" id="RU004057"/>
    </source>
</evidence>
<keyword evidence="5 7" id="KW-0472">Membrane</keyword>